<dbReference type="GO" id="GO:0003677">
    <property type="term" value="F:DNA binding"/>
    <property type="evidence" value="ECO:0007669"/>
    <property type="project" value="InterPro"/>
</dbReference>
<dbReference type="PANTHER" id="PTHR30461:SF23">
    <property type="entry name" value="DNA RECOMBINASE-RELATED"/>
    <property type="match status" value="1"/>
</dbReference>
<feature type="domain" description="Recombinase" evidence="2">
    <location>
        <begin position="174"/>
        <end position="298"/>
    </location>
</feature>
<dbReference type="AlphaFoldDB" id="A0A2W4ZDK8"/>
<dbReference type="Pfam" id="PF00239">
    <property type="entry name" value="Resolvase"/>
    <property type="match status" value="1"/>
</dbReference>
<dbReference type="PROSITE" id="PS51737">
    <property type="entry name" value="RECOMBINASE_DNA_BIND"/>
    <property type="match status" value="1"/>
</dbReference>
<dbReference type="Pfam" id="PF07508">
    <property type="entry name" value="Recombinase"/>
    <property type="match status" value="1"/>
</dbReference>
<dbReference type="PANTHER" id="PTHR30461">
    <property type="entry name" value="DNA-INVERTASE FROM LAMBDOID PROPHAGE"/>
    <property type="match status" value="1"/>
</dbReference>
<feature type="domain" description="Resolvase/invertase-type recombinase catalytic" evidence="1">
    <location>
        <begin position="1"/>
        <end position="148"/>
    </location>
</feature>
<gene>
    <name evidence="3" type="ORF">DI632_03780</name>
</gene>
<dbReference type="InterPro" id="IPR038109">
    <property type="entry name" value="DNA_bind_recomb_sf"/>
</dbReference>
<dbReference type="EMBL" id="QFNF01000006">
    <property type="protein sequence ID" value="PZO79756.1"/>
    <property type="molecule type" value="Genomic_DNA"/>
</dbReference>
<dbReference type="SMART" id="SM00857">
    <property type="entry name" value="Resolvase"/>
    <property type="match status" value="1"/>
</dbReference>
<organism evidence="3 4">
    <name type="scientific">Sphingomonas hengshuiensis</name>
    <dbReference type="NCBI Taxonomy" id="1609977"/>
    <lineage>
        <taxon>Bacteria</taxon>
        <taxon>Pseudomonadati</taxon>
        <taxon>Pseudomonadota</taxon>
        <taxon>Alphaproteobacteria</taxon>
        <taxon>Sphingomonadales</taxon>
        <taxon>Sphingomonadaceae</taxon>
        <taxon>Sphingomonas</taxon>
    </lineage>
</organism>
<dbReference type="GO" id="GO:0000150">
    <property type="term" value="F:DNA strand exchange activity"/>
    <property type="evidence" value="ECO:0007669"/>
    <property type="project" value="InterPro"/>
</dbReference>
<accession>A0A2W4ZDK8</accession>
<sequence length="498" mass="56288">MSTDLQRYSTENQAEAIAAYAARRDLEIVRTYADEGRSGLNIAGRDSLRELIADVQAGRADYDAVLVYDISRWGRFQDADESAYYEFICRSHGIAVHYCAEQFDNDGSLPSSVMKSIKRVMAGEYSRELSSKVFAGQCRLITLGYRQGGPAGYGLRRFLVDEANEPKAPLARGEHKSLQTDRVILVPGPPEEVETVRRIYRMFVIEHRSEREIASVLQAEGVLNDLDRPFSRAAIRQILGNEKYVGNNVYNRVSFKLKRKRVVNTPDMWVRSDGAFEAIVDPALFDAAQVILAERARRFSDDELLHLLRELLGSRGVLSGMIIDEVDGMPSSAAYRSRFGSLLRAYRLIGYEPSRDYRYVETNRQLRLMHPEVVRRTIEEIEAVGGSVEVDRTTDLLTVNGEVTIAIVICRCRPTPAGSMRWRIRLDAGLAPDITVVVRLEADDRTVRDHYLLPWIDVGPRGRIGMAEDNGLDLDAYRTDDLGPLYHMLRRHSLEPTA</sequence>
<dbReference type="InterPro" id="IPR006119">
    <property type="entry name" value="Resolv_N"/>
</dbReference>
<reference evidence="3 4" key="1">
    <citation type="submission" date="2017-08" db="EMBL/GenBank/DDBJ databases">
        <title>Infants hospitalized years apart are colonized by the same room-sourced microbial strains.</title>
        <authorList>
            <person name="Brooks B."/>
            <person name="Olm M.R."/>
            <person name="Firek B.A."/>
            <person name="Baker R."/>
            <person name="Thomas B.C."/>
            <person name="Morowitz M.J."/>
            <person name="Banfield J.F."/>
        </authorList>
    </citation>
    <scope>NUCLEOTIDE SEQUENCE [LARGE SCALE GENOMIC DNA]</scope>
    <source>
        <strain evidence="3">S2_018_000_R3_110</strain>
    </source>
</reference>
<evidence type="ECO:0000313" key="4">
    <source>
        <dbReference type="Proteomes" id="UP000248614"/>
    </source>
</evidence>
<evidence type="ECO:0000313" key="3">
    <source>
        <dbReference type="EMBL" id="PZO79756.1"/>
    </source>
</evidence>
<dbReference type="Gene3D" id="3.90.1750.20">
    <property type="entry name" value="Putative Large Serine Recombinase, Chain B, Domain 2"/>
    <property type="match status" value="1"/>
</dbReference>
<dbReference type="InterPro" id="IPR011109">
    <property type="entry name" value="DNA_bind_recombinase_dom"/>
</dbReference>
<evidence type="ECO:0000259" key="2">
    <source>
        <dbReference type="PROSITE" id="PS51737"/>
    </source>
</evidence>
<dbReference type="Gene3D" id="3.40.50.1390">
    <property type="entry name" value="Resolvase, N-terminal catalytic domain"/>
    <property type="match status" value="1"/>
</dbReference>
<dbReference type="PROSITE" id="PS51736">
    <property type="entry name" value="RECOMBINASES_3"/>
    <property type="match status" value="1"/>
</dbReference>
<dbReference type="Proteomes" id="UP000248614">
    <property type="component" value="Unassembled WGS sequence"/>
</dbReference>
<dbReference type="InterPro" id="IPR050639">
    <property type="entry name" value="SSR_resolvase"/>
</dbReference>
<dbReference type="CDD" id="cd00338">
    <property type="entry name" value="Ser_Recombinase"/>
    <property type="match status" value="1"/>
</dbReference>
<evidence type="ECO:0000259" key="1">
    <source>
        <dbReference type="PROSITE" id="PS51736"/>
    </source>
</evidence>
<dbReference type="FunFam" id="3.40.50.1390:FF:000008">
    <property type="entry name" value="DNA recombinase"/>
    <property type="match status" value="1"/>
</dbReference>
<dbReference type="SUPFAM" id="SSF53041">
    <property type="entry name" value="Resolvase-like"/>
    <property type="match status" value="1"/>
</dbReference>
<proteinExistence type="predicted"/>
<protein>
    <submittedName>
        <fullName evidence="3">Recombinase family protein</fullName>
    </submittedName>
</protein>
<name>A0A2W4ZDK8_9SPHN</name>
<dbReference type="InterPro" id="IPR036162">
    <property type="entry name" value="Resolvase-like_N_sf"/>
</dbReference>
<comment type="caution">
    <text evidence="3">The sequence shown here is derived from an EMBL/GenBank/DDBJ whole genome shotgun (WGS) entry which is preliminary data.</text>
</comment>